<proteinExistence type="predicted"/>
<dbReference type="Proteomes" id="UP001208131">
    <property type="component" value="Unassembled WGS sequence"/>
</dbReference>
<comment type="caution">
    <text evidence="1">The sequence shown here is derived from an EMBL/GenBank/DDBJ whole genome shotgun (WGS) entry which is preliminary data.</text>
</comment>
<dbReference type="EMBL" id="JAOQJZ010000004">
    <property type="protein sequence ID" value="MCU6705290.1"/>
    <property type="molecule type" value="Genomic_DNA"/>
</dbReference>
<keyword evidence="2" id="KW-1185">Reference proteome</keyword>
<organism evidence="1 2">
    <name type="scientific">Hominimerdicola aceti</name>
    <dbReference type="NCBI Taxonomy" id="2981726"/>
    <lineage>
        <taxon>Bacteria</taxon>
        <taxon>Bacillati</taxon>
        <taxon>Bacillota</taxon>
        <taxon>Clostridia</taxon>
        <taxon>Eubacteriales</taxon>
        <taxon>Oscillospiraceae</taxon>
        <taxon>Hominimerdicola</taxon>
    </lineage>
</organism>
<protein>
    <submittedName>
        <fullName evidence="1">Uncharacterized protein</fullName>
    </submittedName>
</protein>
<reference evidence="1 2" key="1">
    <citation type="journal article" date="2021" name="ISME Commun">
        <title>Automated analysis of genomic sequences facilitates high-throughput and comprehensive description of bacteria.</title>
        <authorList>
            <person name="Hitch T.C.A."/>
        </authorList>
    </citation>
    <scope>NUCLEOTIDE SEQUENCE [LARGE SCALE GENOMIC DNA]</scope>
    <source>
        <strain evidence="1 2">Sanger_31</strain>
    </source>
</reference>
<sequence>MAATGIKKLKRSHLMHLLDSTFGGETPSWFLIGKNIEDMSMDLGPDTATVKNILDETDVNDNGYEPSLSVETYYANTEDAIYEKIKSIALDRLVGDDCKSKYLEVLIDKTEGPYDAWMEDCIVKPQSYGGPQGGVNIPFNIQPCGNRIKGTVTIANKVVTFTPLAEG</sequence>
<evidence type="ECO:0000313" key="1">
    <source>
        <dbReference type="EMBL" id="MCU6705290.1"/>
    </source>
</evidence>
<name>A0AAE3IG26_9FIRM</name>
<accession>A0AAE3IG26</accession>
<gene>
    <name evidence="1" type="ORF">OCV57_05020</name>
</gene>
<dbReference type="RefSeq" id="WP_041337527.1">
    <property type="nucleotide sequence ID" value="NZ_JAOQJZ010000004.1"/>
</dbReference>
<evidence type="ECO:0000313" key="2">
    <source>
        <dbReference type="Proteomes" id="UP001208131"/>
    </source>
</evidence>
<dbReference type="AlphaFoldDB" id="A0AAE3IG26"/>